<proteinExistence type="inferred from homology"/>
<dbReference type="EMBL" id="CAJGYO010000011">
    <property type="protein sequence ID" value="CAD6261133.1"/>
    <property type="molecule type" value="Genomic_DNA"/>
</dbReference>
<gene>
    <name evidence="2" type="ORF">NCGR_LOCUS44554</name>
</gene>
<name>A0A811QYF9_9POAL</name>
<evidence type="ECO:0000313" key="3">
    <source>
        <dbReference type="Proteomes" id="UP000604825"/>
    </source>
</evidence>
<dbReference type="AlphaFoldDB" id="A0A811QYF9"/>
<comment type="similarity">
    <text evidence="1">Belongs to the ARG7 family.</text>
</comment>
<sequence length="148" mass="16033">MKGFLAKTMERCWSLGGRHRPRRPTTPPGCFVVLVGPERERFAVRAECANHPLFRALLDLAEAEYGFPRPAADPLLLPCAADEFLRVMSEVERDHQEHDDVARGGAAAAVAAGAAAPLSSSPAWSFFLKGGTARAAGFQRMSPGRFLN</sequence>
<comment type="caution">
    <text evidence="2">The sequence shown here is derived from an EMBL/GenBank/DDBJ whole genome shotgun (WGS) entry which is preliminary data.</text>
</comment>
<accession>A0A811QYF9</accession>
<keyword evidence="3" id="KW-1185">Reference proteome</keyword>
<reference evidence="2" key="1">
    <citation type="submission" date="2020-10" db="EMBL/GenBank/DDBJ databases">
        <authorList>
            <person name="Han B."/>
            <person name="Lu T."/>
            <person name="Zhao Q."/>
            <person name="Huang X."/>
            <person name="Zhao Y."/>
        </authorList>
    </citation>
    <scope>NUCLEOTIDE SEQUENCE</scope>
</reference>
<dbReference type="PANTHER" id="PTHR31374">
    <property type="entry name" value="AUXIN-INDUCED PROTEIN-LIKE-RELATED"/>
    <property type="match status" value="1"/>
</dbReference>
<organism evidence="2 3">
    <name type="scientific">Miscanthus lutarioriparius</name>
    <dbReference type="NCBI Taxonomy" id="422564"/>
    <lineage>
        <taxon>Eukaryota</taxon>
        <taxon>Viridiplantae</taxon>
        <taxon>Streptophyta</taxon>
        <taxon>Embryophyta</taxon>
        <taxon>Tracheophyta</taxon>
        <taxon>Spermatophyta</taxon>
        <taxon>Magnoliopsida</taxon>
        <taxon>Liliopsida</taxon>
        <taxon>Poales</taxon>
        <taxon>Poaceae</taxon>
        <taxon>PACMAD clade</taxon>
        <taxon>Panicoideae</taxon>
        <taxon>Andropogonodae</taxon>
        <taxon>Andropogoneae</taxon>
        <taxon>Saccharinae</taxon>
        <taxon>Miscanthus</taxon>
    </lineage>
</organism>
<protein>
    <submittedName>
        <fullName evidence="2">Uncharacterized protein</fullName>
    </submittedName>
</protein>
<dbReference type="GO" id="GO:0009733">
    <property type="term" value="P:response to auxin"/>
    <property type="evidence" value="ECO:0007669"/>
    <property type="project" value="InterPro"/>
</dbReference>
<evidence type="ECO:0000313" key="2">
    <source>
        <dbReference type="EMBL" id="CAD6261133.1"/>
    </source>
</evidence>
<dbReference type="Proteomes" id="UP000604825">
    <property type="component" value="Unassembled WGS sequence"/>
</dbReference>
<evidence type="ECO:0000256" key="1">
    <source>
        <dbReference type="ARBA" id="ARBA00006974"/>
    </source>
</evidence>
<dbReference type="PANTHER" id="PTHR31374:SF151">
    <property type="match status" value="1"/>
</dbReference>
<dbReference type="Pfam" id="PF02519">
    <property type="entry name" value="Auxin_inducible"/>
    <property type="match status" value="1"/>
</dbReference>
<dbReference type="InterPro" id="IPR003676">
    <property type="entry name" value="SAUR_fam"/>
</dbReference>
<dbReference type="OrthoDB" id="660486at2759"/>